<sequence length="172" mass="19566">MQSRNISDIIEQYLKDILADSQQIEIKRSEVAELFNCVPSQINYVIKTRFTIPNGYLVQSKRGGGGYIRIAKVNLIDDTDILDELTAYIGTSINASRGLQVVQSLYEEKMISRREANLILATIERSTLAFADKKLEDAVRARILVGILERLRCADLSKERRDYDGRTIYSEC</sequence>
<keyword evidence="11" id="KW-1185">Reference proteome</keyword>
<dbReference type="PATRIC" id="fig|1423718.3.peg.258"/>
<keyword evidence="3 7" id="KW-0678">Repressor</keyword>
<name>A0A0R2ADA5_9LACO</name>
<gene>
    <name evidence="10" type="ORF">FC14_GL000244</name>
</gene>
<dbReference type="Pfam" id="PF17727">
    <property type="entry name" value="CtsR_C"/>
    <property type="match status" value="1"/>
</dbReference>
<evidence type="ECO:0000259" key="9">
    <source>
        <dbReference type="Pfam" id="PF17727"/>
    </source>
</evidence>
<dbReference type="AlphaFoldDB" id="A0A0R2ADA5"/>
<dbReference type="RefSeq" id="WP_056976950.1">
    <property type="nucleotide sequence ID" value="NZ_AYYP01000058.1"/>
</dbReference>
<evidence type="ECO:0000313" key="11">
    <source>
        <dbReference type="Proteomes" id="UP000051008"/>
    </source>
</evidence>
<dbReference type="InterPro" id="IPR041902">
    <property type="entry name" value="CtsR_N_sf"/>
</dbReference>
<evidence type="ECO:0000259" key="8">
    <source>
        <dbReference type="Pfam" id="PF05848"/>
    </source>
</evidence>
<protein>
    <recommendedName>
        <fullName evidence="2 7">Transcriptional regulator CtsR</fullName>
    </recommendedName>
</protein>
<evidence type="ECO:0000256" key="7">
    <source>
        <dbReference type="PIRNR" id="PIRNR010607"/>
    </source>
</evidence>
<dbReference type="InterPro" id="IPR041908">
    <property type="entry name" value="CtsR_C_sf"/>
</dbReference>
<evidence type="ECO:0000256" key="1">
    <source>
        <dbReference type="ARBA" id="ARBA00010189"/>
    </source>
</evidence>
<keyword evidence="4 7" id="KW-0805">Transcription regulation</keyword>
<comment type="caution">
    <text evidence="10">The sequence shown here is derived from an EMBL/GenBank/DDBJ whole genome shotgun (WGS) entry which is preliminary data.</text>
</comment>
<feature type="domain" description="CtsR N-terminal HTH" evidence="8">
    <location>
        <begin position="5"/>
        <end position="74"/>
    </location>
</feature>
<dbReference type="OrthoDB" id="1680813at2"/>
<evidence type="ECO:0000256" key="4">
    <source>
        <dbReference type="ARBA" id="ARBA00023015"/>
    </source>
</evidence>
<keyword evidence="5 7" id="KW-0238">DNA-binding</keyword>
<dbReference type="Gene3D" id="3.30.56.130">
    <property type="entry name" value="Transcriptional regulator CtsR, winged HTH domain"/>
    <property type="match status" value="1"/>
</dbReference>
<feature type="domain" description="CtsR C-terminal dimerization" evidence="9">
    <location>
        <begin position="77"/>
        <end position="148"/>
    </location>
</feature>
<evidence type="ECO:0000256" key="2">
    <source>
        <dbReference type="ARBA" id="ARBA00014129"/>
    </source>
</evidence>
<evidence type="ECO:0000256" key="5">
    <source>
        <dbReference type="ARBA" id="ARBA00023125"/>
    </source>
</evidence>
<proteinExistence type="inferred from homology"/>
<organism evidence="10 11">
    <name type="scientific">Ligilactobacillus agilis DSM 20509</name>
    <dbReference type="NCBI Taxonomy" id="1423718"/>
    <lineage>
        <taxon>Bacteria</taxon>
        <taxon>Bacillati</taxon>
        <taxon>Bacillota</taxon>
        <taxon>Bacilli</taxon>
        <taxon>Lactobacillales</taxon>
        <taxon>Lactobacillaceae</taxon>
        <taxon>Ligilactobacillus</taxon>
    </lineage>
</organism>
<dbReference type="Gene3D" id="1.10.1200.150">
    <property type="entry name" value="Transcriptional regulator CtsR, C-terminal domain"/>
    <property type="match status" value="1"/>
</dbReference>
<evidence type="ECO:0000256" key="3">
    <source>
        <dbReference type="ARBA" id="ARBA00022491"/>
    </source>
</evidence>
<dbReference type="InterPro" id="IPR040465">
    <property type="entry name" value="CtsR_N"/>
</dbReference>
<dbReference type="PIRSF" id="PIRSF010607">
    <property type="entry name" value="Txn_repr_CtsR"/>
    <property type="match status" value="1"/>
</dbReference>
<evidence type="ECO:0000313" key="10">
    <source>
        <dbReference type="EMBL" id="KRM63684.1"/>
    </source>
</evidence>
<reference evidence="10 11" key="1">
    <citation type="journal article" date="2015" name="Genome Announc.">
        <title>Expanding the biotechnology potential of lactobacilli through comparative genomics of 213 strains and associated genera.</title>
        <authorList>
            <person name="Sun Z."/>
            <person name="Harris H.M."/>
            <person name="McCann A."/>
            <person name="Guo C."/>
            <person name="Argimon S."/>
            <person name="Zhang W."/>
            <person name="Yang X."/>
            <person name="Jeffery I.B."/>
            <person name="Cooney J.C."/>
            <person name="Kagawa T.F."/>
            <person name="Liu W."/>
            <person name="Song Y."/>
            <person name="Salvetti E."/>
            <person name="Wrobel A."/>
            <person name="Rasinkangas P."/>
            <person name="Parkhill J."/>
            <person name="Rea M.C."/>
            <person name="O'Sullivan O."/>
            <person name="Ritari J."/>
            <person name="Douillard F.P."/>
            <person name="Paul Ross R."/>
            <person name="Yang R."/>
            <person name="Briner A.E."/>
            <person name="Felis G.E."/>
            <person name="de Vos W.M."/>
            <person name="Barrangou R."/>
            <person name="Klaenhammer T.R."/>
            <person name="Caufield P.W."/>
            <person name="Cui Y."/>
            <person name="Zhang H."/>
            <person name="O'Toole P.W."/>
        </authorList>
    </citation>
    <scope>NUCLEOTIDE SEQUENCE [LARGE SCALE GENOMIC DNA]</scope>
    <source>
        <strain evidence="10 11">DSM 20509</strain>
    </source>
</reference>
<dbReference type="InterPro" id="IPR041473">
    <property type="entry name" value="CtsR_C"/>
</dbReference>
<dbReference type="InterPro" id="IPR008463">
    <property type="entry name" value="CtsR"/>
</dbReference>
<dbReference type="EMBL" id="AYYP01000058">
    <property type="protein sequence ID" value="KRM63684.1"/>
    <property type="molecule type" value="Genomic_DNA"/>
</dbReference>
<dbReference type="Pfam" id="PF05848">
    <property type="entry name" value="CtsR"/>
    <property type="match status" value="1"/>
</dbReference>
<dbReference type="GO" id="GO:0003677">
    <property type="term" value="F:DNA binding"/>
    <property type="evidence" value="ECO:0007669"/>
    <property type="project" value="UniProtKB-UniRule"/>
</dbReference>
<dbReference type="Proteomes" id="UP000051008">
    <property type="component" value="Unassembled WGS sequence"/>
</dbReference>
<accession>A0A0R2ADA5</accession>
<evidence type="ECO:0000256" key="6">
    <source>
        <dbReference type="ARBA" id="ARBA00023163"/>
    </source>
</evidence>
<dbReference type="GO" id="GO:0006355">
    <property type="term" value="P:regulation of DNA-templated transcription"/>
    <property type="evidence" value="ECO:0007669"/>
    <property type="project" value="UniProtKB-UniRule"/>
</dbReference>
<keyword evidence="6 7" id="KW-0804">Transcription</keyword>
<comment type="similarity">
    <text evidence="1 7">Belongs to the CtsR family.</text>
</comment>